<dbReference type="InterPro" id="IPR036047">
    <property type="entry name" value="F-box-like_dom_sf"/>
</dbReference>
<dbReference type="AlphaFoldDB" id="A0A1J8Q4A0"/>
<dbReference type="EMBL" id="LVVM01006431">
    <property type="protein sequence ID" value="OJA08112.1"/>
    <property type="molecule type" value="Genomic_DNA"/>
</dbReference>
<evidence type="ECO:0000313" key="2">
    <source>
        <dbReference type="Proteomes" id="UP000183567"/>
    </source>
</evidence>
<sequence length="479" mass="54043">MGQFMGRPSANTFSVELAPELWLMIFDHLPPRFLHYVTLTCHSFRHLAQPLLFRSLTFCPYSLDMNNRRFIPRLETIEHTKQRIQFCSSSRIAHAVRECKLYPRYIVGAVHSDIASDVLLDILLDALPHFVNLRSLFLMFVDLSQSQVLKLCASRNIGNLFLGNCAVEHIKSPPPSKLQVADLTIVCDNQSRVMESGHGLSVFSPDHLRSVSIVNPTVASYFLDNFLGNAPHGLLQLRSLTLPCEAEVVHAFSRLLPLVPELVDLKFCHLRPSTTQPHMPKEFTLTTFCPPVKPLSKYQGPRQLLPYFVRPGALEHLSLWSAFPVISDGSMDPVELHGALVGGNELVSVCNKEVLRTVQKLELNVTHVNALVLDAVCARFPVLQSLYVHVGSSYMQAWNIEMILDALLTLPLPSTIQRLRLSAHCVTTPLARPAIDYTEDRLARRKRDLQVKYPNLSFISLDEMDVNLTWDGSRKQIQT</sequence>
<proteinExistence type="predicted"/>
<dbReference type="Gene3D" id="1.20.1280.50">
    <property type="match status" value="1"/>
</dbReference>
<evidence type="ECO:0000313" key="1">
    <source>
        <dbReference type="EMBL" id="OJA08112.1"/>
    </source>
</evidence>
<organism evidence="1 2">
    <name type="scientific">Rhizopogon vesiculosus</name>
    <dbReference type="NCBI Taxonomy" id="180088"/>
    <lineage>
        <taxon>Eukaryota</taxon>
        <taxon>Fungi</taxon>
        <taxon>Dikarya</taxon>
        <taxon>Basidiomycota</taxon>
        <taxon>Agaricomycotina</taxon>
        <taxon>Agaricomycetes</taxon>
        <taxon>Agaricomycetidae</taxon>
        <taxon>Boletales</taxon>
        <taxon>Suillineae</taxon>
        <taxon>Rhizopogonaceae</taxon>
        <taxon>Rhizopogon</taxon>
    </lineage>
</organism>
<reference evidence="1 2" key="1">
    <citation type="submission" date="2016-03" db="EMBL/GenBank/DDBJ databases">
        <title>Comparative genomics of the ectomycorrhizal sister species Rhizopogon vinicolor and Rhizopogon vesiculosus (Basidiomycota: Boletales) reveals a divergence of the mating type B locus.</title>
        <authorList>
            <person name="Mujic A.B."/>
            <person name="Kuo A."/>
            <person name="Tritt A."/>
            <person name="Lipzen A."/>
            <person name="Chen C."/>
            <person name="Johnson J."/>
            <person name="Sharma A."/>
            <person name="Barry K."/>
            <person name="Grigoriev I.V."/>
            <person name="Spatafora J.W."/>
        </authorList>
    </citation>
    <scope>NUCLEOTIDE SEQUENCE [LARGE SCALE GENOMIC DNA]</scope>
    <source>
        <strain evidence="1 2">AM-OR11-056</strain>
    </source>
</reference>
<dbReference type="Proteomes" id="UP000183567">
    <property type="component" value="Unassembled WGS sequence"/>
</dbReference>
<gene>
    <name evidence="1" type="ORF">AZE42_08037</name>
</gene>
<dbReference type="OrthoDB" id="2864564at2759"/>
<accession>A0A1J8Q4A0</accession>
<comment type="caution">
    <text evidence="1">The sequence shown here is derived from an EMBL/GenBank/DDBJ whole genome shotgun (WGS) entry which is preliminary data.</text>
</comment>
<name>A0A1J8Q4A0_9AGAM</name>
<dbReference type="SUPFAM" id="SSF81383">
    <property type="entry name" value="F-box domain"/>
    <property type="match status" value="1"/>
</dbReference>
<evidence type="ECO:0008006" key="3">
    <source>
        <dbReference type="Google" id="ProtNLM"/>
    </source>
</evidence>
<protein>
    <recommendedName>
        <fullName evidence="3">F-box domain-containing protein</fullName>
    </recommendedName>
</protein>
<dbReference type="CDD" id="cd09917">
    <property type="entry name" value="F-box_SF"/>
    <property type="match status" value="1"/>
</dbReference>
<keyword evidence="2" id="KW-1185">Reference proteome</keyword>